<dbReference type="InterPro" id="IPR008969">
    <property type="entry name" value="CarboxyPept-like_regulatory"/>
</dbReference>
<organism evidence="10 11">
    <name type="scientific">Parabacteroides johnsonii DSM 18315</name>
    <dbReference type="NCBI Taxonomy" id="537006"/>
    <lineage>
        <taxon>Bacteria</taxon>
        <taxon>Pseudomonadati</taxon>
        <taxon>Bacteroidota</taxon>
        <taxon>Bacteroidia</taxon>
        <taxon>Bacteroidales</taxon>
        <taxon>Tannerellaceae</taxon>
        <taxon>Parabacteroides</taxon>
    </lineage>
</organism>
<evidence type="ECO:0000256" key="1">
    <source>
        <dbReference type="ARBA" id="ARBA00004571"/>
    </source>
</evidence>
<dbReference type="GeneID" id="93409446"/>
<evidence type="ECO:0000256" key="4">
    <source>
        <dbReference type="ARBA" id="ARBA00022692"/>
    </source>
</evidence>
<dbReference type="InterPro" id="IPR037066">
    <property type="entry name" value="Plug_dom_sf"/>
</dbReference>
<evidence type="ECO:0000256" key="6">
    <source>
        <dbReference type="ARBA" id="ARBA00023237"/>
    </source>
</evidence>
<dbReference type="STRING" id="537006.PRABACTJOHN_00335"/>
<comment type="similarity">
    <text evidence="7">Belongs to the TonB-dependent receptor family.</text>
</comment>
<dbReference type="NCBIfam" id="TIGR04056">
    <property type="entry name" value="OMP_RagA_SusC"/>
    <property type="match status" value="1"/>
</dbReference>
<evidence type="ECO:0000313" key="10">
    <source>
        <dbReference type="EMBL" id="EEC98271.1"/>
    </source>
</evidence>
<dbReference type="GO" id="GO:0009279">
    <property type="term" value="C:cell outer membrane"/>
    <property type="evidence" value="ECO:0007669"/>
    <property type="project" value="UniProtKB-SubCell"/>
</dbReference>
<keyword evidence="2 7" id="KW-0813">Transport</keyword>
<dbReference type="Gene3D" id="2.60.40.1120">
    <property type="entry name" value="Carboxypeptidase-like, regulatory domain"/>
    <property type="match status" value="1"/>
</dbReference>
<dbReference type="InterPro" id="IPR039426">
    <property type="entry name" value="TonB-dep_rcpt-like"/>
</dbReference>
<dbReference type="InterPro" id="IPR012910">
    <property type="entry name" value="Plug_dom"/>
</dbReference>
<dbReference type="InterPro" id="IPR023996">
    <property type="entry name" value="TonB-dep_OMP_SusC/RagA"/>
</dbReference>
<dbReference type="Pfam" id="PF07715">
    <property type="entry name" value="Plug"/>
    <property type="match status" value="1"/>
</dbReference>
<dbReference type="Gene3D" id="2.40.170.20">
    <property type="entry name" value="TonB-dependent receptor, beta-barrel domain"/>
    <property type="match status" value="1"/>
</dbReference>
<evidence type="ECO:0000256" key="3">
    <source>
        <dbReference type="ARBA" id="ARBA00022452"/>
    </source>
</evidence>
<keyword evidence="8" id="KW-1133">Transmembrane helix</keyword>
<keyword evidence="4 7" id="KW-0812">Transmembrane</keyword>
<comment type="caution">
    <text evidence="10">The sequence shown here is derived from an EMBL/GenBank/DDBJ whole genome shotgun (WGS) entry which is preliminary data.</text>
</comment>
<reference evidence="10 11" key="2">
    <citation type="submission" date="2008-10" db="EMBL/GenBank/DDBJ databases">
        <authorList>
            <person name="Fulton L."/>
            <person name="Clifton S."/>
            <person name="Fulton B."/>
            <person name="Xu J."/>
            <person name="Minx P."/>
            <person name="Pepin K.H."/>
            <person name="Johnson M."/>
            <person name="Bhonagiri V."/>
            <person name="Nash W.E."/>
            <person name="Mardis E.R."/>
            <person name="Wilson R.K."/>
        </authorList>
    </citation>
    <scope>NUCLEOTIDE SEQUENCE [LARGE SCALE GENOMIC DNA]</scope>
    <source>
        <strain evidence="10 11">DSM 18315</strain>
    </source>
</reference>
<dbReference type="HOGENOM" id="CLU_004317_0_1_10"/>
<protein>
    <submittedName>
        <fullName evidence="10">TonB-linked outer membrane protein, SusC/RagA family</fullName>
    </submittedName>
</protein>
<dbReference type="Proteomes" id="UP000005510">
    <property type="component" value="Unassembled WGS sequence"/>
</dbReference>
<evidence type="ECO:0000256" key="5">
    <source>
        <dbReference type="ARBA" id="ARBA00023136"/>
    </source>
</evidence>
<dbReference type="PROSITE" id="PS52016">
    <property type="entry name" value="TONB_DEPENDENT_REC_3"/>
    <property type="match status" value="1"/>
</dbReference>
<dbReference type="AlphaFoldDB" id="B7B5P1"/>
<dbReference type="SUPFAM" id="SSF56935">
    <property type="entry name" value="Porins"/>
    <property type="match status" value="1"/>
</dbReference>
<comment type="subcellular location">
    <subcellularLocation>
        <location evidence="1 7">Cell outer membrane</location>
        <topology evidence="1 7">Multi-pass membrane protein</topology>
    </subcellularLocation>
</comment>
<feature type="transmembrane region" description="Helical" evidence="8">
    <location>
        <begin position="21"/>
        <end position="39"/>
    </location>
</feature>
<dbReference type="Pfam" id="PF13715">
    <property type="entry name" value="CarbopepD_reg_2"/>
    <property type="match status" value="1"/>
</dbReference>
<evidence type="ECO:0000256" key="8">
    <source>
        <dbReference type="SAM" id="Phobius"/>
    </source>
</evidence>
<dbReference type="InterPro" id="IPR036942">
    <property type="entry name" value="Beta-barrel_TonB_sf"/>
</dbReference>
<accession>B7B5P1</accession>
<feature type="domain" description="TonB-dependent receptor plug" evidence="9">
    <location>
        <begin position="130"/>
        <end position="267"/>
    </location>
</feature>
<proteinExistence type="inferred from homology"/>
<dbReference type="EMBL" id="ABYH01000031">
    <property type="protein sequence ID" value="EEC98271.1"/>
    <property type="molecule type" value="Genomic_DNA"/>
</dbReference>
<evidence type="ECO:0000259" key="9">
    <source>
        <dbReference type="Pfam" id="PF07715"/>
    </source>
</evidence>
<keyword evidence="6 7" id="KW-0998">Cell outer membrane</keyword>
<keyword evidence="3 7" id="KW-1134">Transmembrane beta strand</keyword>
<keyword evidence="5 7" id="KW-0472">Membrane</keyword>
<name>B7B5P1_9BACT</name>
<dbReference type="InterPro" id="IPR023997">
    <property type="entry name" value="TonB-dep_OMP_SusC/RagA_CS"/>
</dbReference>
<evidence type="ECO:0000256" key="7">
    <source>
        <dbReference type="PROSITE-ProRule" id="PRU01360"/>
    </source>
</evidence>
<evidence type="ECO:0000313" key="11">
    <source>
        <dbReference type="Proteomes" id="UP000005510"/>
    </source>
</evidence>
<reference evidence="10 11" key="1">
    <citation type="submission" date="2008-10" db="EMBL/GenBank/DDBJ databases">
        <title>Draft genome sequence of Parabacteroides johnsonii (DSM 18315).</title>
        <authorList>
            <person name="Sudarsanam P."/>
            <person name="Ley R."/>
            <person name="Guruge J."/>
            <person name="Turnbaugh P.J."/>
            <person name="Mahowald M."/>
            <person name="Liep D."/>
            <person name="Gordon J."/>
        </authorList>
    </citation>
    <scope>NUCLEOTIDE SEQUENCE [LARGE SCALE GENOMIC DNA]</scope>
    <source>
        <strain evidence="10 11">DSM 18315</strain>
    </source>
</reference>
<dbReference type="NCBIfam" id="TIGR04057">
    <property type="entry name" value="SusC_RagA_signa"/>
    <property type="match status" value="1"/>
</dbReference>
<sequence>MGKQCQMIDALQIRFRQLIRLPFLVCFAFFSVMMAYASPGTVKGKVIGSDGYGIAGVNVIEKGTTNGVITDVEGRYVLNLTTENPVIAFSFIGYVSQELSVGNKTVVDIVLKEDVKALEEVVVVGYGTQKKKDLTGAIASVNSEDLGKTPALSFDQSLQGKVAGVQISQTNGAPGGNINIMVRGISSITGSNSPLYVVDGFPIGTGGGGSNLSNFSNSSYSSSGMANATTEKINPLSTINPSDIESIEILKDASATAIYGSRGANGVVLITTKKGKTGKTSINVNASFGVQQVAHKLDLLTPREYAEFVAEGRDNAWIYAGGQASDPNEVRTSNAWVRPEYRNPSSISNEGTDWQDVIFRLATVQNYQVSATGGTENIKYMVSLGFFDQKGIVIGSDFQRFNIRSNIEAKLTKRLKFGTNLAGSYGYGDFARTEGHLGLRGMIQCALAINPGMPVYGQDGSYNSEFDDPMGAPVENPLFIAENFSDKRNMKDFIVNNYLDYEFIPGLNFRTSFGLKFNLNQTELWKSSKIGTYADKSSPATAAAIDKKGLNWLNENTLTYKKNFNEKHDLNVVAGLTVQKDTYSQLSAGATDFPTDYIHYLSAGTINSGTHLKSEWSMVSLLARANYVYDNKYMLTATVRRDGSSRFGANQKWGTFPSVSVGYRVSEEPFMQNFRALSDLKIRASYGVAGNNSIGNYNQIALLGVSNYVDANKILPGLAPSTLANDELTWEKSKQTDIGIDFGLFNNRVSVIADWYYNLKTDLLLSVNLPAASGFGSAMQNVGEIENKGFEFALNTVNIDTKNFSWSTSFNISTNRNKVKKLATEDGRIVSDKFITEVGQPISSFYMMNVVGVFKDDADVAKGPVYSPNTRPGDLKYEDVDGDGKITTADKTIVGSPFPDFTWGLNNEFKWKNLSLSVFVNGSQGGKTYFEAGETLLNCAGVQNQLSLVNDRWRSPEEPGNGYLPRAIRSDYALGMSASSRYLFDASYVRIKDITLSYDFPGSITQKIGLKGLNAYFNVSNVYTFTDYPGYDPEASQSGDSVTSAGIDSGVYPTPRTYTLGVKVAF</sequence>
<evidence type="ECO:0000256" key="2">
    <source>
        <dbReference type="ARBA" id="ARBA00022448"/>
    </source>
</evidence>
<dbReference type="SUPFAM" id="SSF49464">
    <property type="entry name" value="Carboxypeptidase regulatory domain-like"/>
    <property type="match status" value="1"/>
</dbReference>
<dbReference type="RefSeq" id="WP_008146305.1">
    <property type="nucleotide sequence ID" value="NZ_CP102285.1"/>
</dbReference>
<dbReference type="Gene3D" id="2.170.130.10">
    <property type="entry name" value="TonB-dependent receptor, plug domain"/>
    <property type="match status" value="1"/>
</dbReference>
<gene>
    <name evidence="10" type="ORF">PRABACTJOHN_00335</name>
</gene>